<protein>
    <recommendedName>
        <fullName evidence="7">RNA polymerase I-specific transcription initiation factor RRN6-like protein</fullName>
    </recommendedName>
</protein>
<dbReference type="HOGENOM" id="CLU_005807_1_0_1"/>
<feature type="region of interest" description="Disordered" evidence="1">
    <location>
        <begin position="795"/>
        <end position="847"/>
    </location>
</feature>
<proteinExistence type="predicted"/>
<dbReference type="OrthoDB" id="4090074at2759"/>
<dbReference type="eggNOG" id="ENOG502RXX5">
    <property type="taxonomic scope" value="Eukaryota"/>
</dbReference>
<dbReference type="GO" id="GO:0070860">
    <property type="term" value="C:RNA polymerase I core factor complex"/>
    <property type="evidence" value="ECO:0007669"/>
    <property type="project" value="TreeGrafter"/>
</dbReference>
<feature type="compositionally biased region" description="Basic and acidic residues" evidence="1">
    <location>
        <begin position="926"/>
        <end position="936"/>
    </location>
</feature>
<feature type="domain" description="RRN6 helical bundle" evidence="4">
    <location>
        <begin position="576"/>
        <end position="791"/>
    </location>
</feature>
<dbReference type="STRING" id="1168221.R7YH72"/>
<feature type="compositionally biased region" description="Basic residues" evidence="1">
    <location>
        <begin position="988"/>
        <end position="999"/>
    </location>
</feature>
<dbReference type="PANTHER" id="PTHR28221:SF2">
    <property type="entry name" value="RNA POLYMERASE I-SPECIFIC TRANSCRIPTION INITIATION FACTOR RRN6"/>
    <property type="match status" value="1"/>
</dbReference>
<feature type="compositionally biased region" description="Low complexity" evidence="1">
    <location>
        <begin position="835"/>
        <end position="847"/>
    </location>
</feature>
<dbReference type="RefSeq" id="XP_007776451.1">
    <property type="nucleotide sequence ID" value="XM_007778261.1"/>
</dbReference>
<evidence type="ECO:0000313" key="5">
    <source>
        <dbReference type="EMBL" id="EON61134.1"/>
    </source>
</evidence>
<feature type="domain" description="RRN6 K-rich C-terminal" evidence="3">
    <location>
        <begin position="877"/>
        <end position="999"/>
    </location>
</feature>
<dbReference type="Proteomes" id="UP000016924">
    <property type="component" value="Unassembled WGS sequence"/>
</dbReference>
<evidence type="ECO:0000259" key="4">
    <source>
        <dbReference type="Pfam" id="PF20640"/>
    </source>
</evidence>
<accession>R7YH72</accession>
<dbReference type="GO" id="GO:0001179">
    <property type="term" value="F:RNA polymerase I general transcription initiation factor binding"/>
    <property type="evidence" value="ECO:0007669"/>
    <property type="project" value="TreeGrafter"/>
</dbReference>
<reference evidence="6" key="1">
    <citation type="submission" date="2012-06" db="EMBL/GenBank/DDBJ databases">
        <title>The genome sequence of Coniosporium apollinis CBS 100218.</title>
        <authorList>
            <consortium name="The Broad Institute Genome Sequencing Platform"/>
            <person name="Cuomo C."/>
            <person name="Gorbushina A."/>
            <person name="Noack S."/>
            <person name="Walker B."/>
            <person name="Young S.K."/>
            <person name="Zeng Q."/>
            <person name="Gargeya S."/>
            <person name="Fitzgerald M."/>
            <person name="Haas B."/>
            <person name="Abouelleil A."/>
            <person name="Alvarado L."/>
            <person name="Arachchi H.M."/>
            <person name="Berlin A.M."/>
            <person name="Chapman S.B."/>
            <person name="Goldberg J."/>
            <person name="Griggs A."/>
            <person name="Gujja S."/>
            <person name="Hansen M."/>
            <person name="Howarth C."/>
            <person name="Imamovic A."/>
            <person name="Larimer J."/>
            <person name="McCowan C."/>
            <person name="Montmayeur A."/>
            <person name="Murphy C."/>
            <person name="Neiman D."/>
            <person name="Pearson M."/>
            <person name="Priest M."/>
            <person name="Roberts A."/>
            <person name="Saif S."/>
            <person name="Shea T."/>
            <person name="Sisk P."/>
            <person name="Sykes S."/>
            <person name="Wortman J."/>
            <person name="Nusbaum C."/>
            <person name="Birren B."/>
        </authorList>
    </citation>
    <scope>NUCLEOTIDE SEQUENCE [LARGE SCALE GENOMIC DNA]</scope>
    <source>
        <strain evidence="6">CBS 100218</strain>
    </source>
</reference>
<feature type="compositionally biased region" description="Polar residues" evidence="1">
    <location>
        <begin position="964"/>
        <end position="975"/>
    </location>
</feature>
<dbReference type="OMA" id="DLPMTQV"/>
<dbReference type="GO" id="GO:0001163">
    <property type="term" value="F:RNA polymerase I transcription regulatory region sequence-specific DNA binding"/>
    <property type="evidence" value="ECO:0007669"/>
    <property type="project" value="TreeGrafter"/>
</dbReference>
<evidence type="ECO:0000259" key="3">
    <source>
        <dbReference type="Pfam" id="PF20639"/>
    </source>
</evidence>
<dbReference type="InterPro" id="IPR048537">
    <property type="entry name" value="RRN6_HB"/>
</dbReference>
<dbReference type="Pfam" id="PF10214">
    <property type="entry name" value="Rrn6_beta-prop"/>
    <property type="match status" value="1"/>
</dbReference>
<dbReference type="InterPro" id="IPR019350">
    <property type="entry name" value="RNA_pol_I-sp_TIF_RRN6-like"/>
</dbReference>
<dbReference type="GeneID" id="19897656"/>
<keyword evidence="6" id="KW-1185">Reference proteome</keyword>
<dbReference type="InterPro" id="IPR048536">
    <property type="entry name" value="Rrn6_K-rich"/>
</dbReference>
<feature type="compositionally biased region" description="Basic residues" evidence="1">
    <location>
        <begin position="916"/>
        <end position="925"/>
    </location>
</feature>
<dbReference type="PANTHER" id="PTHR28221">
    <property type="entry name" value="RNA POLYMERASE I-SPECIFIC TRANSCRIPTION INITIATION FACTOR RRN6"/>
    <property type="match status" value="1"/>
</dbReference>
<dbReference type="EMBL" id="JH767554">
    <property type="protein sequence ID" value="EON61134.1"/>
    <property type="molecule type" value="Genomic_DNA"/>
</dbReference>
<feature type="domain" description="RRN6 beta-propeller" evidence="2">
    <location>
        <begin position="109"/>
        <end position="476"/>
    </location>
</feature>
<evidence type="ECO:0000259" key="2">
    <source>
        <dbReference type="Pfam" id="PF10214"/>
    </source>
</evidence>
<dbReference type="GO" id="GO:0042790">
    <property type="term" value="P:nucleolar large rRNA transcription by RNA polymerase I"/>
    <property type="evidence" value="ECO:0007669"/>
    <property type="project" value="TreeGrafter"/>
</dbReference>
<feature type="compositionally biased region" description="Polar residues" evidence="1">
    <location>
        <begin position="726"/>
        <end position="737"/>
    </location>
</feature>
<dbReference type="InterPro" id="IPR048535">
    <property type="entry name" value="RRN6_beta-prop"/>
</dbReference>
<sequence>MADSSVNDLIYGHFGQAVYDPDSRTWLFNRQPGRRKVLNLLGEPRTCIAPSIRQLHPRLPTSHRSTFFDRGCQQLIRQIPELGLGSDSELLSNAAITSGAVISAVEQYDPVKGDLLAYGKAADIDNGGGKGKIRIAAVAGGAAGEALRLIQVRKKRQGWDQDYSISLEVPDLESGDTGWWAGDSAPIQQVCFSHSNDDKSNFLAVRTLRATHILRPQYYRELVPPVVRHGVSSRYPPSRVNANPILSLPAHAIDVSHADVGFNPWYQRQFAIVDRDGEWSVYDVEGTRRASSYKAVPFRSGVLFDDPKLHGGEPGPVAREDGWMRVVFADVNHILVCSRRQFAIFDLRVESVRLKGPGFGLERSPDWFLDVRRDPANDGYFVVLTSTHLFLVCLDSLSLGGSSLSAPEAMIVLSWRHFRDAEDITMQLSVLADDEDTLVLLYSRLNSIVTCFRFLVPPDQPALPSSSSDPTSMQLPLGFTPEHSSTRTLLNLSLRSLDYREDLNPHLRRTGPGHGYRDDEIQFYCLTFLYNDLSISECFAYKQDRKDPVHAPSRQVRSIEAPSWTRQYPAKSTTKVSDEDFIVHDSADATVPRPKAPRYSRLFPKRLSRPKLGSEEWLQWITVDEDLCDLVEEQLQRGEEKAQETFDSVLETIRTRMVVADDEPEPPRGTLLEVAGVSLKIGEVDIASETFEEVKNTFATSRLPEESGRIVIPLASPEMMGLDVSPSRSSDTNLQQPSEDDGSAHLTLSNVYGRMLEQWLSPLPSNIPARHRFGSARTAKNIAAELCLASARADLQEHPPAESESSPLESRIASQLSGPSSYPRLATALPTPEATPSLQSASFSTSTLSSLQDPTQKYLSQYLHAGQPLPLPTGVTSRLQAHWTLGADPNTYSYTATNLALQEADESEGGGLSAKQRARLKRRAEKHLQRQRRETAKAASSSQPIPSLRIMSSPGPPARGPGVGSSQMVSSQMPMASQVMPGAFGGRPAKRKKARQAGF</sequence>
<evidence type="ECO:0000256" key="1">
    <source>
        <dbReference type="SAM" id="MobiDB-lite"/>
    </source>
</evidence>
<feature type="region of interest" description="Disordered" evidence="1">
    <location>
        <begin position="904"/>
        <end position="999"/>
    </location>
</feature>
<dbReference type="Pfam" id="PF20640">
    <property type="entry name" value="Rrn6_HB"/>
    <property type="match status" value="1"/>
</dbReference>
<dbReference type="AlphaFoldDB" id="R7YH72"/>
<evidence type="ECO:0000313" key="6">
    <source>
        <dbReference type="Proteomes" id="UP000016924"/>
    </source>
</evidence>
<feature type="region of interest" description="Disordered" evidence="1">
    <location>
        <begin position="721"/>
        <end position="745"/>
    </location>
</feature>
<name>R7YH72_CONA1</name>
<dbReference type="Pfam" id="PF20639">
    <property type="entry name" value="Rrn6_K-rich"/>
    <property type="match status" value="1"/>
</dbReference>
<gene>
    <name evidence="5" type="ORF">W97_00345</name>
</gene>
<evidence type="ECO:0008006" key="7">
    <source>
        <dbReference type="Google" id="ProtNLM"/>
    </source>
</evidence>
<organism evidence="5 6">
    <name type="scientific">Coniosporium apollinis (strain CBS 100218)</name>
    <name type="common">Rock-inhabiting black yeast</name>
    <dbReference type="NCBI Taxonomy" id="1168221"/>
    <lineage>
        <taxon>Eukaryota</taxon>
        <taxon>Fungi</taxon>
        <taxon>Dikarya</taxon>
        <taxon>Ascomycota</taxon>
        <taxon>Pezizomycotina</taxon>
        <taxon>Dothideomycetes</taxon>
        <taxon>Dothideomycetes incertae sedis</taxon>
        <taxon>Coniosporium</taxon>
    </lineage>
</organism>